<organism evidence="1 2">
    <name type="scientific">Phtheirospermum japonicum</name>
    <dbReference type="NCBI Taxonomy" id="374723"/>
    <lineage>
        <taxon>Eukaryota</taxon>
        <taxon>Viridiplantae</taxon>
        <taxon>Streptophyta</taxon>
        <taxon>Embryophyta</taxon>
        <taxon>Tracheophyta</taxon>
        <taxon>Spermatophyta</taxon>
        <taxon>Magnoliopsida</taxon>
        <taxon>eudicotyledons</taxon>
        <taxon>Gunneridae</taxon>
        <taxon>Pentapetalae</taxon>
        <taxon>asterids</taxon>
        <taxon>lamiids</taxon>
        <taxon>Lamiales</taxon>
        <taxon>Orobanchaceae</taxon>
        <taxon>Orobanchaceae incertae sedis</taxon>
        <taxon>Phtheirospermum</taxon>
    </lineage>
</organism>
<evidence type="ECO:0000313" key="1">
    <source>
        <dbReference type="EMBL" id="GFP83272.1"/>
    </source>
</evidence>
<gene>
    <name evidence="1" type="ORF">PHJA_000470600</name>
</gene>
<dbReference type="PANTHER" id="PTHR34570:SF12">
    <property type="entry name" value="EXPRESSED PROTEIN"/>
    <property type="match status" value="1"/>
</dbReference>
<proteinExistence type="predicted"/>
<dbReference type="OrthoDB" id="671858at2759"/>
<accession>A0A830BB44</accession>
<sequence>MGGQNKDPAVIGSSIVLLQERFKQLQRSKEMRQERQQLLKLSYQSSHGYDEPVKLSTSSDAAFQDPLALGLNSNVAHRMPHFRAIKPIHQFPSASRGAHSNFIEKPDVVDTSLRL</sequence>
<dbReference type="EMBL" id="BMAC01000061">
    <property type="protein sequence ID" value="GFP83272.1"/>
    <property type="molecule type" value="Genomic_DNA"/>
</dbReference>
<dbReference type="PANTHER" id="PTHR34570">
    <property type="entry name" value="OS03G0593100 PROTEIN"/>
    <property type="match status" value="1"/>
</dbReference>
<dbReference type="Proteomes" id="UP000653305">
    <property type="component" value="Unassembled WGS sequence"/>
</dbReference>
<name>A0A830BB44_9LAMI</name>
<keyword evidence="2" id="KW-1185">Reference proteome</keyword>
<evidence type="ECO:0000313" key="2">
    <source>
        <dbReference type="Proteomes" id="UP000653305"/>
    </source>
</evidence>
<comment type="caution">
    <text evidence="1">The sequence shown here is derived from an EMBL/GenBank/DDBJ whole genome shotgun (WGS) entry which is preliminary data.</text>
</comment>
<reference evidence="1" key="1">
    <citation type="submission" date="2020-07" db="EMBL/GenBank/DDBJ databases">
        <title>Ethylene signaling mediates host invasion by parasitic plants.</title>
        <authorList>
            <person name="Yoshida S."/>
        </authorList>
    </citation>
    <scope>NUCLEOTIDE SEQUENCE</scope>
    <source>
        <strain evidence="1">Okayama</strain>
    </source>
</reference>
<protein>
    <submittedName>
        <fullName evidence="1">Uncharacterized protein</fullName>
    </submittedName>
</protein>
<dbReference type="AlphaFoldDB" id="A0A830BB44"/>